<dbReference type="PROSITE" id="PS50853">
    <property type="entry name" value="FN3"/>
    <property type="match status" value="6"/>
</dbReference>
<dbReference type="PRINTS" id="PR00014">
    <property type="entry name" value="FNTYPEIII"/>
</dbReference>
<dbReference type="GO" id="GO:0031430">
    <property type="term" value="C:M band"/>
    <property type="evidence" value="ECO:0007669"/>
    <property type="project" value="TreeGrafter"/>
</dbReference>
<dbReference type="InterPro" id="IPR013783">
    <property type="entry name" value="Ig-like_fold"/>
</dbReference>
<sequence>MIQGKSDQNVPAFFVSPGPPGPPSTPEVDNISRNAVTISWKRPVQDGGSDIRGYCVERKERRGMRWVRACKRTVPDLRFKVQGLNEGTEYEFRVTAENKGVGEPAEVEKVTELVDQETLPDFELDAELRRTLVVRVRASIRMFVPIRGRPVPEVTWTKDDTNLKTRAHIDTTESYTLLVVPDCTRYDAGKYNLCLENVAGKKTGFVNVKVLDTPGPPVNVQPREITKNSITLQWEIPIIDGGSKIHRYVIEKRAATKKAYTVLTTKWQKCSYKFTDLEEGAYYYFRISAENDLGVGEPAESPEPIRVSQAPTAPENLYVTDVTADSASLAWAKPLHDGGSLITGYVIEAQKKDTEQWVHMGTIKALDYTVTDLIEGAEYTFRIMAVNASGRKHTSTVIAKAGDRRTDEGQYSMTGKNMLGTVTETITVLVHDIPGPPTGPIKLEEVSCDYVLMSWEAPESDGGVPINNYIVEMRETTGTSWMELAATVIRTTFKAARLNTGTQYQFRVKAQNRYGIGPCIISEPVLAAYPFDVPGQPGIPVVTSFNKDAMTLSWNEPSSDGGSVILGYHVDRKEKNSILWQRVNLQANRLKVTKLLKGNEYIFRVMAVNKYGVGEPLESEAVICANPYVPSDPPTQPEVTSITKDSMVVCWERPEHDGGSRINTYIIERRDKTGLRWVKCNKRTVTDLRFKASGLTPDHEYEFRVFAENNAGLSQPSPSSPFYKAVDTIFQPGPPGNPRGVGEPAAVPGTPKAEDRLLPPEIEL</sequence>
<dbReference type="Gene3D" id="2.60.40.10">
    <property type="entry name" value="Immunoglobulins"/>
    <property type="match status" value="7"/>
</dbReference>
<dbReference type="GO" id="GO:0008307">
    <property type="term" value="F:structural constituent of muscle"/>
    <property type="evidence" value="ECO:0007669"/>
    <property type="project" value="TreeGrafter"/>
</dbReference>
<dbReference type="AlphaFoldDB" id="A0A8C9Z8M1"/>
<organism evidence="5 6">
    <name type="scientific">Sander lucioperca</name>
    <name type="common">Pike-perch</name>
    <name type="synonym">Perca lucioperca</name>
    <dbReference type="NCBI Taxonomy" id="283035"/>
    <lineage>
        <taxon>Eukaryota</taxon>
        <taxon>Metazoa</taxon>
        <taxon>Chordata</taxon>
        <taxon>Craniata</taxon>
        <taxon>Vertebrata</taxon>
        <taxon>Euteleostomi</taxon>
        <taxon>Actinopterygii</taxon>
        <taxon>Neopterygii</taxon>
        <taxon>Teleostei</taxon>
        <taxon>Neoteleostei</taxon>
        <taxon>Acanthomorphata</taxon>
        <taxon>Eupercaria</taxon>
        <taxon>Perciformes</taxon>
        <taxon>Percoidei</taxon>
        <taxon>Percidae</taxon>
        <taxon>Luciopercinae</taxon>
        <taxon>Sander</taxon>
    </lineage>
</organism>
<dbReference type="PANTHER" id="PTHR14340:SF13">
    <property type="entry name" value="TITIN"/>
    <property type="match status" value="1"/>
</dbReference>
<keyword evidence="2" id="KW-0393">Immunoglobulin domain</keyword>
<dbReference type="CDD" id="cd00063">
    <property type="entry name" value="FN3"/>
    <property type="match status" value="6"/>
</dbReference>
<feature type="domain" description="Fibronectin type-III" evidence="4">
    <location>
        <begin position="22"/>
        <end position="117"/>
    </location>
</feature>
<dbReference type="SUPFAM" id="SSF49265">
    <property type="entry name" value="Fibronectin type III"/>
    <property type="match status" value="4"/>
</dbReference>
<dbReference type="Proteomes" id="UP000694568">
    <property type="component" value="Unplaced"/>
</dbReference>
<feature type="domain" description="Fibronectin type-III" evidence="4">
    <location>
        <begin position="633"/>
        <end position="728"/>
    </location>
</feature>
<evidence type="ECO:0000256" key="1">
    <source>
        <dbReference type="ARBA" id="ARBA00022737"/>
    </source>
</evidence>
<dbReference type="SMART" id="SM00060">
    <property type="entry name" value="FN3"/>
    <property type="match status" value="6"/>
</dbReference>
<dbReference type="GO" id="GO:0048738">
    <property type="term" value="P:cardiac muscle tissue development"/>
    <property type="evidence" value="ECO:0007669"/>
    <property type="project" value="TreeGrafter"/>
</dbReference>
<reference evidence="5" key="1">
    <citation type="submission" date="2025-08" db="UniProtKB">
        <authorList>
            <consortium name="Ensembl"/>
        </authorList>
    </citation>
    <scope>IDENTIFICATION</scope>
</reference>
<reference evidence="5" key="2">
    <citation type="submission" date="2025-09" db="UniProtKB">
        <authorList>
            <consortium name="Ensembl"/>
        </authorList>
    </citation>
    <scope>IDENTIFICATION</scope>
</reference>
<name>A0A8C9Z8M1_SANLU</name>
<protein>
    <recommendedName>
        <fullName evidence="4">Fibronectin type-III domain-containing protein</fullName>
    </recommendedName>
</protein>
<evidence type="ECO:0000313" key="6">
    <source>
        <dbReference type="Proteomes" id="UP000694568"/>
    </source>
</evidence>
<feature type="domain" description="Fibronectin type-III" evidence="4">
    <location>
        <begin position="536"/>
        <end position="627"/>
    </location>
</feature>
<dbReference type="InterPro" id="IPR003961">
    <property type="entry name" value="FN3_dom"/>
</dbReference>
<accession>A0A8C9Z8M1</accession>
<feature type="region of interest" description="Disordered" evidence="3">
    <location>
        <begin position="728"/>
        <end position="764"/>
    </location>
</feature>
<dbReference type="FunFam" id="2.60.40.10:FF:000056">
    <property type="entry name" value="twitchin isoform X4"/>
    <property type="match status" value="1"/>
</dbReference>
<dbReference type="FunFam" id="2.60.40.10:FF:000034">
    <property type="entry name" value="Titin isoform A"/>
    <property type="match status" value="2"/>
</dbReference>
<dbReference type="FunFam" id="2.60.40.10:FF:000002">
    <property type="entry name" value="Titin a"/>
    <property type="match status" value="1"/>
</dbReference>
<dbReference type="FunFam" id="2.60.40.10:FF:000012">
    <property type="entry name" value="titin isoform X1"/>
    <property type="match status" value="2"/>
</dbReference>
<dbReference type="InterPro" id="IPR036116">
    <property type="entry name" value="FN3_sf"/>
</dbReference>
<dbReference type="Pfam" id="PF07679">
    <property type="entry name" value="I-set"/>
    <property type="match status" value="1"/>
</dbReference>
<keyword evidence="1" id="KW-0677">Repeat</keyword>
<feature type="domain" description="Fibronectin type-III" evidence="4">
    <location>
        <begin position="436"/>
        <end position="530"/>
    </location>
</feature>
<dbReference type="InterPro" id="IPR013098">
    <property type="entry name" value="Ig_I-set"/>
</dbReference>
<dbReference type="FunFam" id="2.60.40.10:FF:000112">
    <property type="entry name" value="Titin a"/>
    <property type="match status" value="1"/>
</dbReference>
<dbReference type="CDD" id="cd05748">
    <property type="entry name" value="Ig_Titin_like"/>
    <property type="match status" value="1"/>
</dbReference>
<dbReference type="GeneTree" id="ENSGT01150000286978"/>
<feature type="domain" description="Fibronectin type-III" evidence="4">
    <location>
        <begin position="216"/>
        <end position="310"/>
    </location>
</feature>
<keyword evidence="6" id="KW-1185">Reference proteome</keyword>
<dbReference type="GO" id="GO:0045214">
    <property type="term" value="P:sarcomere organization"/>
    <property type="evidence" value="ECO:0007669"/>
    <property type="project" value="TreeGrafter"/>
</dbReference>
<proteinExistence type="predicted"/>
<evidence type="ECO:0000256" key="3">
    <source>
        <dbReference type="SAM" id="MobiDB-lite"/>
    </source>
</evidence>
<dbReference type="SUPFAM" id="SSF48726">
    <property type="entry name" value="Immunoglobulin"/>
    <property type="match status" value="1"/>
</dbReference>
<dbReference type="Ensembl" id="ENSSLUT00000037466.1">
    <property type="protein sequence ID" value="ENSSLUP00000036342.1"/>
    <property type="gene ID" value="ENSSLUG00000016212.1"/>
</dbReference>
<evidence type="ECO:0000256" key="2">
    <source>
        <dbReference type="ARBA" id="ARBA00023319"/>
    </source>
</evidence>
<evidence type="ECO:0000259" key="4">
    <source>
        <dbReference type="PROSITE" id="PS50853"/>
    </source>
</evidence>
<dbReference type="PANTHER" id="PTHR14340">
    <property type="entry name" value="MICROFIBRIL-ASSOCIATED GLYCOPROTEIN 3"/>
    <property type="match status" value="1"/>
</dbReference>
<dbReference type="InterPro" id="IPR036179">
    <property type="entry name" value="Ig-like_dom_sf"/>
</dbReference>
<evidence type="ECO:0000313" key="5">
    <source>
        <dbReference type="Ensembl" id="ENSSLUP00000036342.1"/>
    </source>
</evidence>
<feature type="domain" description="Fibronectin type-III" evidence="4">
    <location>
        <begin position="313"/>
        <end position="409"/>
    </location>
</feature>
<dbReference type="Pfam" id="PF00041">
    <property type="entry name" value="fn3"/>
    <property type="match status" value="6"/>
</dbReference>
<feature type="region of interest" description="Disordered" evidence="3">
    <location>
        <begin position="1"/>
        <end position="26"/>
    </location>
</feature>